<dbReference type="SUPFAM" id="SSF82657">
    <property type="entry name" value="BolA-like"/>
    <property type="match status" value="1"/>
</dbReference>
<dbReference type="PANTHER" id="PTHR46188:SF1">
    <property type="entry name" value="BOLA-LIKE PROTEIN 3"/>
    <property type="match status" value="1"/>
</dbReference>
<evidence type="ECO:0000313" key="3">
    <source>
        <dbReference type="EMBL" id="KXN73667.1"/>
    </source>
</evidence>
<comment type="similarity">
    <text evidence="1 2">Belongs to the BolA/IbaG family.</text>
</comment>
<dbReference type="Pfam" id="PF01722">
    <property type="entry name" value="BolA"/>
    <property type="match status" value="1"/>
</dbReference>
<dbReference type="OMA" id="EIQNMHG"/>
<dbReference type="InterPro" id="IPR036065">
    <property type="entry name" value="BolA-like_sf"/>
</dbReference>
<dbReference type="EMBL" id="KQ964433">
    <property type="protein sequence ID" value="KXN73667.1"/>
    <property type="molecule type" value="Genomic_DNA"/>
</dbReference>
<gene>
    <name evidence="3" type="ORF">CONCODRAFT_46536</name>
</gene>
<name>A0A137PF92_CONC2</name>
<dbReference type="PANTHER" id="PTHR46188">
    <property type="entry name" value="BOLA-LIKE PROTEIN 3"/>
    <property type="match status" value="1"/>
</dbReference>
<dbReference type="GO" id="GO:0005759">
    <property type="term" value="C:mitochondrial matrix"/>
    <property type="evidence" value="ECO:0007669"/>
    <property type="project" value="TreeGrafter"/>
</dbReference>
<protein>
    <submittedName>
        <fullName evidence="3">Bola-like protein</fullName>
    </submittedName>
</protein>
<organism evidence="3 4">
    <name type="scientific">Conidiobolus coronatus (strain ATCC 28846 / CBS 209.66 / NRRL 28638)</name>
    <name type="common">Delacroixia coronata</name>
    <dbReference type="NCBI Taxonomy" id="796925"/>
    <lineage>
        <taxon>Eukaryota</taxon>
        <taxon>Fungi</taxon>
        <taxon>Fungi incertae sedis</taxon>
        <taxon>Zoopagomycota</taxon>
        <taxon>Entomophthoromycotina</taxon>
        <taxon>Entomophthoromycetes</taxon>
        <taxon>Entomophthorales</taxon>
        <taxon>Ancylistaceae</taxon>
        <taxon>Conidiobolus</taxon>
    </lineage>
</organism>
<reference evidence="3 4" key="1">
    <citation type="journal article" date="2015" name="Genome Biol. Evol.">
        <title>Phylogenomic analyses indicate that early fungi evolved digesting cell walls of algal ancestors of land plants.</title>
        <authorList>
            <person name="Chang Y."/>
            <person name="Wang S."/>
            <person name="Sekimoto S."/>
            <person name="Aerts A.L."/>
            <person name="Choi C."/>
            <person name="Clum A."/>
            <person name="LaButti K.M."/>
            <person name="Lindquist E.A."/>
            <person name="Yee Ngan C."/>
            <person name="Ohm R.A."/>
            <person name="Salamov A.A."/>
            <person name="Grigoriev I.V."/>
            <person name="Spatafora J.W."/>
            <person name="Berbee M.L."/>
        </authorList>
    </citation>
    <scope>NUCLEOTIDE SEQUENCE [LARGE SCALE GENOMIC DNA]</scope>
    <source>
        <strain evidence="3 4">NRRL 28638</strain>
    </source>
</reference>
<evidence type="ECO:0000313" key="4">
    <source>
        <dbReference type="Proteomes" id="UP000070444"/>
    </source>
</evidence>
<dbReference type="Gene3D" id="3.30.300.90">
    <property type="entry name" value="BolA-like"/>
    <property type="match status" value="1"/>
</dbReference>
<sequence length="110" mass="12499">MSLLQRNFRLLNQARSVNLLKNFHTRSILLNEEKLTDGEQLIFNKLTQNLKPSELFVKDVSGGCGSMYAIKVKSGEFKGKGLVQQHRIVNEILKDEIKDMHGLQLDTSAE</sequence>
<proteinExistence type="inferred from homology"/>
<dbReference type="InterPro" id="IPR052275">
    <property type="entry name" value="Mt_Fe-S_assembly_factor"/>
</dbReference>
<dbReference type="OrthoDB" id="203381at2759"/>
<dbReference type="InterPro" id="IPR002634">
    <property type="entry name" value="BolA"/>
</dbReference>
<evidence type="ECO:0000256" key="1">
    <source>
        <dbReference type="ARBA" id="ARBA00005578"/>
    </source>
</evidence>
<keyword evidence="4" id="KW-1185">Reference proteome</keyword>
<dbReference type="AlphaFoldDB" id="A0A137PF92"/>
<dbReference type="Proteomes" id="UP000070444">
    <property type="component" value="Unassembled WGS sequence"/>
</dbReference>
<dbReference type="STRING" id="796925.A0A137PF92"/>
<evidence type="ECO:0000256" key="2">
    <source>
        <dbReference type="RuleBase" id="RU003860"/>
    </source>
</evidence>
<accession>A0A137PF92</accession>